<gene>
    <name evidence="2" type="ORF">K9D25_19230</name>
</gene>
<evidence type="ECO:0000256" key="1">
    <source>
        <dbReference type="SAM" id="MobiDB-lite"/>
    </source>
</evidence>
<sequence>MQTKPETTPEEQPDAPEAPAFDITEADIDEVIVTCSGDPRAAIRALLIGQQFLEAALEEARKEASWGYVRGRPSRWTKDAPEG</sequence>
<protein>
    <submittedName>
        <fullName evidence="2">Uncharacterized protein</fullName>
    </submittedName>
</protein>
<reference evidence="2" key="1">
    <citation type="submission" date="2021-09" db="EMBL/GenBank/DDBJ databases">
        <title>Network and meta-omics reveal the key degrader and cooperation patterns in an efficient 1,4-dioxane-degrading microbial community.</title>
        <authorList>
            <person name="Dai C."/>
        </authorList>
    </citation>
    <scope>NUCLEOTIDE SEQUENCE</scope>
    <source>
        <strain evidence="2">ZM13</strain>
    </source>
</reference>
<dbReference type="KEGG" id="apol:K9D25_19230"/>
<dbReference type="RefSeq" id="WP_244377433.1">
    <property type="nucleotide sequence ID" value="NZ_CP083239.1"/>
</dbReference>
<evidence type="ECO:0000313" key="3">
    <source>
        <dbReference type="Proteomes" id="UP000831684"/>
    </source>
</evidence>
<proteinExistence type="predicted"/>
<feature type="region of interest" description="Disordered" evidence="1">
    <location>
        <begin position="1"/>
        <end position="20"/>
    </location>
</feature>
<dbReference type="Proteomes" id="UP000831684">
    <property type="component" value="Chromosome"/>
</dbReference>
<organism evidence="2 3">
    <name type="scientific">Ancylobacter polymorphus</name>
    <dbReference type="NCBI Taxonomy" id="223390"/>
    <lineage>
        <taxon>Bacteria</taxon>
        <taxon>Pseudomonadati</taxon>
        <taxon>Pseudomonadota</taxon>
        <taxon>Alphaproteobacteria</taxon>
        <taxon>Hyphomicrobiales</taxon>
        <taxon>Xanthobacteraceae</taxon>
        <taxon>Ancylobacter</taxon>
    </lineage>
</organism>
<dbReference type="EMBL" id="CP083239">
    <property type="protein sequence ID" value="UOK70816.1"/>
    <property type="molecule type" value="Genomic_DNA"/>
</dbReference>
<dbReference type="AlphaFoldDB" id="A0A9E6ZUU5"/>
<name>A0A9E6ZUU5_9HYPH</name>
<evidence type="ECO:0000313" key="2">
    <source>
        <dbReference type="EMBL" id="UOK70816.1"/>
    </source>
</evidence>
<accession>A0A9E6ZUU5</accession>